<dbReference type="AlphaFoldDB" id="A0A3M0CZL1"/>
<dbReference type="Proteomes" id="UP000277326">
    <property type="component" value="Unassembled WGS sequence"/>
</dbReference>
<dbReference type="PANTHER" id="PTHR39084">
    <property type="entry name" value="MEMBRANE PROTEIN-RELATED"/>
    <property type="match status" value="1"/>
</dbReference>
<keyword evidence="2" id="KW-1133">Transmembrane helix</keyword>
<name>A0A3M0CZL1_9EURY</name>
<feature type="transmembrane region" description="Helical" evidence="2">
    <location>
        <begin position="234"/>
        <end position="255"/>
    </location>
</feature>
<feature type="region of interest" description="Disordered" evidence="1">
    <location>
        <begin position="423"/>
        <end position="443"/>
    </location>
</feature>
<evidence type="ECO:0000313" key="5">
    <source>
        <dbReference type="EMBL" id="RMB13965.1"/>
    </source>
</evidence>
<evidence type="ECO:0000256" key="2">
    <source>
        <dbReference type="SAM" id="Phobius"/>
    </source>
</evidence>
<feature type="transmembrane region" description="Helical" evidence="2">
    <location>
        <begin position="90"/>
        <end position="107"/>
    </location>
</feature>
<sequence length="465" mass="49500">MVDPTTGPLAETIFHLLLATGLGALIGLEREQSESGGSFAGSRTFPLIALYGALVQAFFPSVLPLAVGTLVVPLTVAYVGKIWYEGDIGLTTLVAALVTVILGAMAMHSDRGAIIAIIVGGAITVLLSVKDPIHEFANRIEESERRASAKFILVVLVVLPALPDRSLDVLYGLNPRFIWLMVVFVTGLGFVAYVLGQTLAPERGIALTGIVGGFVSSTATTVSMAEKTTQNATLYHVCAFAVVTASIVMFPRALIEIAVVNPDLLSSVALPLGAMTVVGAVAAGVLYWLTASDEAVEPDELKNPFRLRPALLFGVIFAAVLLVSEYANEWFGASGVYATAFFSGLADVDAMTITLSQLAAEGTVSTEVATTGIVIAAIANTFVKAALAWVLDTHRLVPTRVDCTRCRRPERSGFSRRVNCPLTRGRSRRTSSRNLRETTPSPGASIWTLERTQMLCNHPSNPQRQ</sequence>
<evidence type="ECO:0000259" key="4">
    <source>
        <dbReference type="Pfam" id="PF13194"/>
    </source>
</evidence>
<feature type="domain" description="MgtC/SapB/SrpB/YhiD N-terminal" evidence="3">
    <location>
        <begin position="16"/>
        <end position="135"/>
    </location>
</feature>
<accession>A0A3M0CZL1</accession>
<dbReference type="Pfam" id="PF13194">
    <property type="entry name" value="DUF4010"/>
    <property type="match status" value="1"/>
</dbReference>
<feature type="domain" description="DUF4010" evidence="4">
    <location>
        <begin position="183"/>
        <end position="391"/>
    </location>
</feature>
<feature type="transmembrane region" description="Helical" evidence="2">
    <location>
        <begin position="151"/>
        <end position="171"/>
    </location>
</feature>
<feature type="transmembrane region" description="Helical" evidence="2">
    <location>
        <begin position="65"/>
        <end position="83"/>
    </location>
</feature>
<reference evidence="5 6" key="1">
    <citation type="journal article" date="2015" name="Stand. Genomic Sci.">
        <title>Genomic Encyclopedia of Bacterial and Archaeal Type Strains, Phase III: the genomes of soil and plant-associated and newly described type strains.</title>
        <authorList>
            <person name="Whitman W.B."/>
            <person name="Woyke T."/>
            <person name="Klenk H.P."/>
            <person name="Zhou Y."/>
            <person name="Lilburn T.G."/>
            <person name="Beck B.J."/>
            <person name="De Vos P."/>
            <person name="Vandamme P."/>
            <person name="Eisen J.A."/>
            <person name="Garrity G."/>
            <person name="Hugenholtz P."/>
            <person name="Kyrpides N.C."/>
        </authorList>
    </citation>
    <scope>NUCLEOTIDE SEQUENCE [LARGE SCALE GENOMIC DNA]</scope>
    <source>
        <strain evidence="5 6">CGMCC 1.10124</strain>
    </source>
</reference>
<proteinExistence type="predicted"/>
<dbReference type="Pfam" id="PF02308">
    <property type="entry name" value="MgtC"/>
    <property type="match status" value="1"/>
</dbReference>
<feature type="transmembrane region" description="Helical" evidence="2">
    <location>
        <begin position="368"/>
        <end position="391"/>
    </location>
</feature>
<organism evidence="5 6">
    <name type="scientific">Haloplanus aerogenes</name>
    <dbReference type="NCBI Taxonomy" id="660522"/>
    <lineage>
        <taxon>Archaea</taxon>
        <taxon>Methanobacteriati</taxon>
        <taxon>Methanobacteriota</taxon>
        <taxon>Stenosarchaea group</taxon>
        <taxon>Halobacteria</taxon>
        <taxon>Halobacteriales</taxon>
        <taxon>Haloferacaceae</taxon>
        <taxon>Haloplanus</taxon>
    </lineage>
</organism>
<feature type="transmembrane region" description="Helical" evidence="2">
    <location>
        <begin position="204"/>
        <end position="222"/>
    </location>
</feature>
<dbReference type="EMBL" id="REFS01000004">
    <property type="protein sequence ID" value="RMB13965.1"/>
    <property type="molecule type" value="Genomic_DNA"/>
</dbReference>
<protein>
    <submittedName>
        <fullName evidence="5">Uncharacterized membrane protein (DUF4010 family)</fullName>
    </submittedName>
</protein>
<feature type="transmembrane region" description="Helical" evidence="2">
    <location>
        <begin position="177"/>
        <end position="195"/>
    </location>
</feature>
<feature type="transmembrane region" description="Helical" evidence="2">
    <location>
        <begin position="267"/>
        <end position="290"/>
    </location>
</feature>
<evidence type="ECO:0000259" key="3">
    <source>
        <dbReference type="Pfam" id="PF02308"/>
    </source>
</evidence>
<dbReference type="InterPro" id="IPR049177">
    <property type="entry name" value="MgtC_SapB_SrpB_YhiD_N"/>
</dbReference>
<comment type="caution">
    <text evidence="5">The sequence shown here is derived from an EMBL/GenBank/DDBJ whole genome shotgun (WGS) entry which is preliminary data.</text>
</comment>
<feature type="transmembrane region" description="Helical" evidence="2">
    <location>
        <begin position="310"/>
        <end position="328"/>
    </location>
</feature>
<dbReference type="PANTHER" id="PTHR39084:SF1">
    <property type="entry name" value="DUF4010 DOMAIN-CONTAINING PROTEIN"/>
    <property type="match status" value="1"/>
</dbReference>
<evidence type="ECO:0000256" key="1">
    <source>
        <dbReference type="SAM" id="MobiDB-lite"/>
    </source>
</evidence>
<evidence type="ECO:0000313" key="6">
    <source>
        <dbReference type="Proteomes" id="UP000277326"/>
    </source>
</evidence>
<gene>
    <name evidence="5" type="ORF">ATH50_2409</name>
</gene>
<feature type="transmembrane region" description="Helical" evidence="2">
    <location>
        <begin position="335"/>
        <end position="356"/>
    </location>
</feature>
<feature type="transmembrane region" description="Helical" evidence="2">
    <location>
        <begin position="113"/>
        <end position="130"/>
    </location>
</feature>
<keyword evidence="2" id="KW-0472">Membrane</keyword>
<keyword evidence="2" id="KW-0812">Transmembrane</keyword>
<dbReference type="InterPro" id="IPR025105">
    <property type="entry name" value="DUF4010"/>
</dbReference>